<dbReference type="Gene3D" id="3.90.79.10">
    <property type="entry name" value="Nucleoside Triphosphate Pyrophosphohydrolase"/>
    <property type="match status" value="1"/>
</dbReference>
<accession>A0A285N8D4</accession>
<name>A0A285N8D4_9HYPH</name>
<evidence type="ECO:0000256" key="5">
    <source>
        <dbReference type="ARBA" id="ARBA00016377"/>
    </source>
</evidence>
<keyword evidence="13" id="KW-1185">Reference proteome</keyword>
<dbReference type="PROSITE" id="PS00893">
    <property type="entry name" value="NUDIX_BOX"/>
    <property type="match status" value="1"/>
</dbReference>
<dbReference type="PROSITE" id="PS51462">
    <property type="entry name" value="NUDIX"/>
    <property type="match status" value="1"/>
</dbReference>
<sequence>MYEKPNDRFLPSTYRAKAVLARSTSLLKSWINIAAIEVAFTRRDAKRQSMTREVHDHGRVVCVLPVDRERRVALLARQLRVPLVVTGETDPLLLEAAAGLIDEGETPEQAVVREGEEELGFKLSSLYLVAHAYSSPGSLTEKPYHFLASYSLTDKIGNGGGLEAEGEDIEVEEIALDELGEAVLQGKLRDMKTIILIQHLMLSEPELFF</sequence>
<dbReference type="SUPFAM" id="SSF55811">
    <property type="entry name" value="Nudix"/>
    <property type="match status" value="1"/>
</dbReference>
<dbReference type="PANTHER" id="PTHR11839">
    <property type="entry name" value="UDP/ADP-SUGAR PYROPHOSPHATASE"/>
    <property type="match status" value="1"/>
</dbReference>
<evidence type="ECO:0000256" key="6">
    <source>
        <dbReference type="ARBA" id="ARBA00022801"/>
    </source>
</evidence>
<evidence type="ECO:0000256" key="8">
    <source>
        <dbReference type="ARBA" id="ARBA00032272"/>
    </source>
</evidence>
<evidence type="ECO:0000256" key="10">
    <source>
        <dbReference type="PIRSR" id="PIRSR604385-3"/>
    </source>
</evidence>
<dbReference type="PANTHER" id="PTHR11839:SF18">
    <property type="entry name" value="NUDIX HYDROLASE DOMAIN-CONTAINING PROTEIN"/>
    <property type="match status" value="1"/>
</dbReference>
<dbReference type="InterPro" id="IPR004385">
    <property type="entry name" value="NDP_pyrophosphatase"/>
</dbReference>
<dbReference type="InterPro" id="IPR020084">
    <property type="entry name" value="NUDIX_hydrolase_CS"/>
</dbReference>
<reference evidence="12 13" key="1">
    <citation type="submission" date="2017-09" db="EMBL/GenBank/DDBJ databases">
        <authorList>
            <person name="Ehlers B."/>
            <person name="Leendertz F.H."/>
        </authorList>
    </citation>
    <scope>NUCLEOTIDE SEQUENCE [LARGE SCALE GENOMIC DNA]</scope>
    <source>
        <strain evidence="12 13">DSM 18289</strain>
    </source>
</reference>
<dbReference type="GO" id="GO:0019693">
    <property type="term" value="P:ribose phosphate metabolic process"/>
    <property type="evidence" value="ECO:0007669"/>
    <property type="project" value="TreeGrafter"/>
</dbReference>
<gene>
    <name evidence="12" type="ORF">SAMN06265368_0051</name>
</gene>
<feature type="short sequence motif" description="Nudix box" evidence="10">
    <location>
        <begin position="99"/>
        <end position="121"/>
    </location>
</feature>
<dbReference type="GO" id="GO:0006753">
    <property type="term" value="P:nucleoside phosphate metabolic process"/>
    <property type="evidence" value="ECO:0007669"/>
    <property type="project" value="TreeGrafter"/>
</dbReference>
<keyword evidence="9" id="KW-0479">Metal-binding</keyword>
<dbReference type="InterPro" id="IPR000086">
    <property type="entry name" value="NUDIX_hydrolase_dom"/>
</dbReference>
<proteinExistence type="inferred from homology"/>
<evidence type="ECO:0000259" key="11">
    <source>
        <dbReference type="PROSITE" id="PS51462"/>
    </source>
</evidence>
<dbReference type="GO" id="GO:0046872">
    <property type="term" value="F:metal ion binding"/>
    <property type="evidence" value="ECO:0007669"/>
    <property type="project" value="UniProtKB-KW"/>
</dbReference>
<protein>
    <recommendedName>
        <fullName evidence="5">GDP-mannose pyrophosphatase</fullName>
    </recommendedName>
    <alternativeName>
        <fullName evidence="7">GDP-mannose hydrolase</fullName>
    </alternativeName>
    <alternativeName>
        <fullName evidence="8">GDPMK</fullName>
    </alternativeName>
</protein>
<keyword evidence="6" id="KW-0378">Hydrolase</keyword>
<dbReference type="GO" id="GO:0016818">
    <property type="term" value="F:hydrolase activity, acting on acid anhydrides, in phosphorus-containing anhydrides"/>
    <property type="evidence" value="ECO:0007669"/>
    <property type="project" value="InterPro"/>
</dbReference>
<dbReference type="NCBIfam" id="TIGR00052">
    <property type="entry name" value="nudix-type nucleoside diphosphatase, YffH/AdpP family"/>
    <property type="match status" value="1"/>
</dbReference>
<feature type="binding site" evidence="9">
    <location>
        <position position="167"/>
    </location>
    <ligand>
        <name>Mg(2+)</name>
        <dbReference type="ChEBI" id="CHEBI:18420"/>
        <label>1</label>
    </ligand>
</feature>
<dbReference type="Proteomes" id="UP000219439">
    <property type="component" value="Unassembled WGS sequence"/>
</dbReference>
<evidence type="ECO:0000313" key="13">
    <source>
        <dbReference type="Proteomes" id="UP000219439"/>
    </source>
</evidence>
<dbReference type="EMBL" id="OBEL01000001">
    <property type="protein sequence ID" value="SNZ05173.1"/>
    <property type="molecule type" value="Genomic_DNA"/>
</dbReference>
<dbReference type="RefSeq" id="WP_097151424.1">
    <property type="nucleotide sequence ID" value="NZ_OBEL01000001.1"/>
</dbReference>
<feature type="domain" description="Nudix hydrolase" evidence="11">
    <location>
        <begin position="56"/>
        <end position="196"/>
    </location>
</feature>
<organism evidence="12 13">
    <name type="scientific">Cohaesibacter gelatinilyticus</name>
    <dbReference type="NCBI Taxonomy" id="372072"/>
    <lineage>
        <taxon>Bacteria</taxon>
        <taxon>Pseudomonadati</taxon>
        <taxon>Pseudomonadota</taxon>
        <taxon>Alphaproteobacteria</taxon>
        <taxon>Hyphomicrobiales</taxon>
        <taxon>Cohaesibacteraceae</taxon>
    </lineage>
</organism>
<dbReference type="AlphaFoldDB" id="A0A285N8D4"/>
<evidence type="ECO:0000256" key="2">
    <source>
        <dbReference type="ARBA" id="ARBA00001946"/>
    </source>
</evidence>
<evidence type="ECO:0000256" key="3">
    <source>
        <dbReference type="ARBA" id="ARBA00007275"/>
    </source>
</evidence>
<comment type="cofactor">
    <cofactor evidence="2 9">
        <name>Mg(2+)</name>
        <dbReference type="ChEBI" id="CHEBI:18420"/>
    </cofactor>
</comment>
<comment type="catalytic activity">
    <reaction evidence="1">
        <text>GDP-alpha-D-mannose + H2O = alpha-D-mannose 1-phosphate + GMP + 2 H(+)</text>
        <dbReference type="Rhea" id="RHEA:27978"/>
        <dbReference type="ChEBI" id="CHEBI:15377"/>
        <dbReference type="ChEBI" id="CHEBI:15378"/>
        <dbReference type="ChEBI" id="CHEBI:57527"/>
        <dbReference type="ChEBI" id="CHEBI:58115"/>
        <dbReference type="ChEBI" id="CHEBI:58409"/>
    </reaction>
</comment>
<comment type="subunit">
    <text evidence="4">Homodimer.</text>
</comment>
<dbReference type="OrthoDB" id="5292471at2"/>
<evidence type="ECO:0000256" key="4">
    <source>
        <dbReference type="ARBA" id="ARBA00011738"/>
    </source>
</evidence>
<keyword evidence="9" id="KW-0460">Magnesium</keyword>
<evidence type="ECO:0000256" key="7">
    <source>
        <dbReference type="ARBA" id="ARBA00032162"/>
    </source>
</evidence>
<evidence type="ECO:0000256" key="9">
    <source>
        <dbReference type="PIRSR" id="PIRSR604385-2"/>
    </source>
</evidence>
<feature type="binding site" evidence="9">
    <location>
        <position position="98"/>
    </location>
    <ligand>
        <name>Mg(2+)</name>
        <dbReference type="ChEBI" id="CHEBI:18420"/>
        <label>1</label>
    </ligand>
</feature>
<evidence type="ECO:0000256" key="1">
    <source>
        <dbReference type="ARBA" id="ARBA00000847"/>
    </source>
</evidence>
<dbReference type="Pfam" id="PF00293">
    <property type="entry name" value="NUDIX"/>
    <property type="match status" value="1"/>
</dbReference>
<dbReference type="InterPro" id="IPR015797">
    <property type="entry name" value="NUDIX_hydrolase-like_dom_sf"/>
</dbReference>
<dbReference type="GO" id="GO:0005829">
    <property type="term" value="C:cytosol"/>
    <property type="evidence" value="ECO:0007669"/>
    <property type="project" value="TreeGrafter"/>
</dbReference>
<feature type="binding site" evidence="9">
    <location>
        <position position="114"/>
    </location>
    <ligand>
        <name>Mg(2+)</name>
        <dbReference type="ChEBI" id="CHEBI:18420"/>
        <label>1</label>
    </ligand>
</feature>
<feature type="binding site" evidence="9">
    <location>
        <position position="118"/>
    </location>
    <ligand>
        <name>Mg(2+)</name>
        <dbReference type="ChEBI" id="CHEBI:18420"/>
        <label>1</label>
    </ligand>
</feature>
<comment type="similarity">
    <text evidence="3">Belongs to the Nudix hydrolase family. NudK subfamily.</text>
</comment>
<evidence type="ECO:0000313" key="12">
    <source>
        <dbReference type="EMBL" id="SNZ05173.1"/>
    </source>
</evidence>
<dbReference type="CDD" id="cd24157">
    <property type="entry name" value="NUDIX_GDPMK"/>
    <property type="match status" value="1"/>
</dbReference>